<reference evidence="1" key="1">
    <citation type="submission" date="2020-10" db="EMBL/GenBank/DDBJ databases">
        <authorList>
            <person name="Gilroy R."/>
        </authorList>
    </citation>
    <scope>NUCLEOTIDE SEQUENCE</scope>
    <source>
        <strain evidence="1">ChiSjej2B20-13462</strain>
    </source>
</reference>
<dbReference type="NCBIfam" id="TIGR01484">
    <property type="entry name" value="HAD-SF-IIB"/>
    <property type="match status" value="1"/>
</dbReference>
<sequence>MGIFSDYLLVSDFDLTLTNAEDRVPEANLRALAYFMEQGGAFTVATGRSLPMARGRLRDFPRNAPLITFNGAMCSEPAAGEVYWSQPLPDDFPALLRPIQESHPDTCLELQTPAGHYTFHDDADRDRYLAQQQVPIFPGDWESLDGPIYKASFYTPGKRLFAVEYGSDTAKAFEVLAQDIRKAGEGRYDAVNSRPGMVEIQSAACSKGKSARRLAEVLGRPILVCVGDSQNDLSMLREADLPFLTGDGDPALAALGIPQVCPCGEGAVAGVIEMLALREKEAHI</sequence>
<dbReference type="AlphaFoldDB" id="A0A9D0Z6Z6"/>
<protein>
    <submittedName>
        <fullName evidence="1">HAD-IIB family hydrolase</fullName>
    </submittedName>
</protein>
<organism evidence="1 2">
    <name type="scientific">Candidatus Avoscillospira stercorigallinarum</name>
    <dbReference type="NCBI Taxonomy" id="2840708"/>
    <lineage>
        <taxon>Bacteria</taxon>
        <taxon>Bacillati</taxon>
        <taxon>Bacillota</taxon>
        <taxon>Clostridia</taxon>
        <taxon>Eubacteriales</taxon>
        <taxon>Oscillospiraceae</taxon>
        <taxon>Oscillospiraceae incertae sedis</taxon>
        <taxon>Candidatus Avoscillospira</taxon>
    </lineage>
</organism>
<reference evidence="1" key="2">
    <citation type="journal article" date="2021" name="PeerJ">
        <title>Extensive microbial diversity within the chicken gut microbiome revealed by metagenomics and culture.</title>
        <authorList>
            <person name="Gilroy R."/>
            <person name="Ravi A."/>
            <person name="Getino M."/>
            <person name="Pursley I."/>
            <person name="Horton D.L."/>
            <person name="Alikhan N.F."/>
            <person name="Baker D."/>
            <person name="Gharbi K."/>
            <person name="Hall N."/>
            <person name="Watson M."/>
            <person name="Adriaenssens E.M."/>
            <person name="Foster-Nyarko E."/>
            <person name="Jarju S."/>
            <person name="Secka A."/>
            <person name="Antonio M."/>
            <person name="Oren A."/>
            <person name="Chaudhuri R.R."/>
            <person name="La Ragione R."/>
            <person name="Hildebrand F."/>
            <person name="Pallen M.J."/>
        </authorList>
    </citation>
    <scope>NUCLEOTIDE SEQUENCE</scope>
    <source>
        <strain evidence="1">ChiSjej2B20-13462</strain>
    </source>
</reference>
<name>A0A9D0Z6Z6_9FIRM</name>
<dbReference type="InterPro" id="IPR036412">
    <property type="entry name" value="HAD-like_sf"/>
</dbReference>
<evidence type="ECO:0000313" key="2">
    <source>
        <dbReference type="Proteomes" id="UP000886874"/>
    </source>
</evidence>
<dbReference type="SUPFAM" id="SSF56784">
    <property type="entry name" value="HAD-like"/>
    <property type="match status" value="1"/>
</dbReference>
<proteinExistence type="predicted"/>
<dbReference type="EMBL" id="DVFN01000121">
    <property type="protein sequence ID" value="HIQ70367.1"/>
    <property type="molecule type" value="Genomic_DNA"/>
</dbReference>
<keyword evidence="1" id="KW-0378">Hydrolase</keyword>
<accession>A0A9D0Z6Z6</accession>
<dbReference type="Pfam" id="PF08282">
    <property type="entry name" value="Hydrolase_3"/>
    <property type="match status" value="1"/>
</dbReference>
<gene>
    <name evidence="1" type="ORF">IAA67_08565</name>
</gene>
<dbReference type="GO" id="GO:0005829">
    <property type="term" value="C:cytosol"/>
    <property type="evidence" value="ECO:0007669"/>
    <property type="project" value="TreeGrafter"/>
</dbReference>
<dbReference type="Gene3D" id="3.40.50.1000">
    <property type="entry name" value="HAD superfamily/HAD-like"/>
    <property type="match status" value="1"/>
</dbReference>
<dbReference type="PANTHER" id="PTHR10000:SF8">
    <property type="entry name" value="HAD SUPERFAMILY HYDROLASE-LIKE, TYPE 3"/>
    <property type="match status" value="1"/>
</dbReference>
<dbReference type="Gene3D" id="3.30.1240.10">
    <property type="match status" value="1"/>
</dbReference>
<dbReference type="GO" id="GO:0016791">
    <property type="term" value="F:phosphatase activity"/>
    <property type="evidence" value="ECO:0007669"/>
    <property type="project" value="TreeGrafter"/>
</dbReference>
<dbReference type="InterPro" id="IPR023214">
    <property type="entry name" value="HAD_sf"/>
</dbReference>
<dbReference type="GO" id="GO:0000287">
    <property type="term" value="F:magnesium ion binding"/>
    <property type="evidence" value="ECO:0007669"/>
    <property type="project" value="TreeGrafter"/>
</dbReference>
<dbReference type="PANTHER" id="PTHR10000">
    <property type="entry name" value="PHOSPHOSERINE PHOSPHATASE"/>
    <property type="match status" value="1"/>
</dbReference>
<evidence type="ECO:0000313" key="1">
    <source>
        <dbReference type="EMBL" id="HIQ70367.1"/>
    </source>
</evidence>
<comment type="caution">
    <text evidence="1">The sequence shown here is derived from an EMBL/GenBank/DDBJ whole genome shotgun (WGS) entry which is preliminary data.</text>
</comment>
<dbReference type="Proteomes" id="UP000886874">
    <property type="component" value="Unassembled WGS sequence"/>
</dbReference>
<dbReference type="InterPro" id="IPR006379">
    <property type="entry name" value="HAD-SF_hydro_IIB"/>
</dbReference>